<dbReference type="GO" id="GO:0016740">
    <property type="term" value="F:transferase activity"/>
    <property type="evidence" value="ECO:0007669"/>
    <property type="project" value="UniProtKB-KW"/>
</dbReference>
<dbReference type="Pfam" id="PF01636">
    <property type="entry name" value="APH"/>
    <property type="match status" value="1"/>
</dbReference>
<reference evidence="2 3" key="1">
    <citation type="journal article" date="2015" name="Stand. Genomic Sci.">
        <title>Genomic Encyclopedia of Bacterial and Archaeal Type Strains, Phase III: the genomes of soil and plant-associated and newly described type strains.</title>
        <authorList>
            <person name="Whitman W.B."/>
            <person name="Woyke T."/>
            <person name="Klenk H.P."/>
            <person name="Zhou Y."/>
            <person name="Lilburn T.G."/>
            <person name="Beck B.J."/>
            <person name="De Vos P."/>
            <person name="Vandamme P."/>
            <person name="Eisen J.A."/>
            <person name="Garrity G."/>
            <person name="Hugenholtz P."/>
            <person name="Kyrpides N.C."/>
        </authorList>
    </citation>
    <scope>NUCLEOTIDE SEQUENCE [LARGE SCALE GENOMIC DNA]</scope>
    <source>
        <strain evidence="2 3">VKM Ac-2572</strain>
    </source>
</reference>
<keyword evidence="3" id="KW-1185">Reference proteome</keyword>
<dbReference type="InterPro" id="IPR011009">
    <property type="entry name" value="Kinase-like_dom_sf"/>
</dbReference>
<organism evidence="2 3">
    <name type="scientific">Kribbella steppae</name>
    <dbReference type="NCBI Taxonomy" id="2512223"/>
    <lineage>
        <taxon>Bacteria</taxon>
        <taxon>Bacillati</taxon>
        <taxon>Actinomycetota</taxon>
        <taxon>Actinomycetes</taxon>
        <taxon>Propionibacteriales</taxon>
        <taxon>Kribbellaceae</taxon>
        <taxon>Kribbella</taxon>
    </lineage>
</organism>
<keyword evidence="2" id="KW-0808">Transferase</keyword>
<protein>
    <submittedName>
        <fullName evidence="2">Phosphotransferase family enzyme</fullName>
    </submittedName>
</protein>
<accession>A0A4R2HH55</accession>
<dbReference type="OrthoDB" id="21342at2"/>
<evidence type="ECO:0000313" key="3">
    <source>
        <dbReference type="Proteomes" id="UP000294508"/>
    </source>
</evidence>
<dbReference type="SUPFAM" id="SSF56112">
    <property type="entry name" value="Protein kinase-like (PK-like)"/>
    <property type="match status" value="1"/>
</dbReference>
<evidence type="ECO:0000259" key="1">
    <source>
        <dbReference type="Pfam" id="PF01636"/>
    </source>
</evidence>
<sequence>MIRLVIDERQRLLLQDWLPGAEVVKDHSWGLVGTTVLELRHDGTQYVAKAGDPDDHHIARELRAHREWLEPWTSRGRAPQLVQADAEAKLLLTRYLPGELVEGSEYEQLPDVYLQAGELLAQFHQQLAVEDFEFEANEKKKSLAALGKPHRIAPELTDRLRAEVESWPTPGTTLVPTHGDWQPRNWLVHSGVVSVIDFGRAGLRPALTDFARLAVQQFQTDPALESAFLHGYGSDPRDPEAWRPNRLREAIGTAVWAYQVNDTGFEEQGHRMIAEALADSVD</sequence>
<proteinExistence type="predicted"/>
<comment type="caution">
    <text evidence="2">The sequence shown here is derived from an EMBL/GenBank/DDBJ whole genome shotgun (WGS) entry which is preliminary data.</text>
</comment>
<name>A0A4R2HH55_9ACTN</name>
<dbReference type="InterPro" id="IPR002575">
    <property type="entry name" value="Aminoglycoside_PTrfase"/>
</dbReference>
<gene>
    <name evidence="2" type="ORF">EV652_106497</name>
</gene>
<dbReference type="AlphaFoldDB" id="A0A4R2HH55"/>
<feature type="domain" description="Aminoglycoside phosphotransferase" evidence="1">
    <location>
        <begin position="53"/>
        <end position="243"/>
    </location>
</feature>
<dbReference type="EMBL" id="SLWN01000006">
    <property type="protein sequence ID" value="TCO28511.1"/>
    <property type="molecule type" value="Genomic_DNA"/>
</dbReference>
<evidence type="ECO:0000313" key="2">
    <source>
        <dbReference type="EMBL" id="TCO28511.1"/>
    </source>
</evidence>
<dbReference type="Gene3D" id="3.90.1200.10">
    <property type="match status" value="1"/>
</dbReference>
<dbReference type="Proteomes" id="UP000294508">
    <property type="component" value="Unassembled WGS sequence"/>
</dbReference>